<dbReference type="RefSeq" id="WP_010735497.1">
    <property type="nucleotide sequence ID" value="NZ_AP019810.1"/>
</dbReference>
<sequence>MSNTTLNPSTARKKFYQLLKEVNENHTEIEIISERNENNAVLIGLEDWRAIKETLFLEQIGTLDIVKKREQDDTGFINVDDIDWDDL</sequence>
<name>A0A1V2UKW7_ENTMU</name>
<dbReference type="Gene3D" id="3.40.1620.10">
    <property type="entry name" value="YefM-like domain"/>
    <property type="match status" value="1"/>
</dbReference>
<evidence type="ECO:0000256" key="2">
    <source>
        <dbReference type="RuleBase" id="RU362080"/>
    </source>
</evidence>
<dbReference type="NCBIfam" id="TIGR01552">
    <property type="entry name" value="phd_fam"/>
    <property type="match status" value="1"/>
</dbReference>
<dbReference type="InterPro" id="IPR036165">
    <property type="entry name" value="YefM-like_sf"/>
</dbReference>
<reference evidence="4 5" key="1">
    <citation type="submission" date="2016-12" db="EMBL/GenBank/DDBJ databases">
        <authorList>
            <person name="Song W.-J."/>
            <person name="Kurnit D.M."/>
        </authorList>
    </citation>
    <scope>NUCLEOTIDE SEQUENCE [LARGE SCALE GENOMIC DNA]</scope>
    <source>
        <strain evidence="4 5">CGB1038-1_S1</strain>
    </source>
</reference>
<proteinExistence type="inferred from homology"/>
<evidence type="ECO:0000313" key="4">
    <source>
        <dbReference type="EMBL" id="ONN44092.1"/>
    </source>
</evidence>
<evidence type="ECO:0000256" key="1">
    <source>
        <dbReference type="ARBA" id="ARBA00009981"/>
    </source>
</evidence>
<evidence type="ECO:0000313" key="6">
    <source>
        <dbReference type="Proteomes" id="UP000509460"/>
    </source>
</evidence>
<dbReference type="InterPro" id="IPR006442">
    <property type="entry name" value="Antitoxin_Phd/YefM"/>
</dbReference>
<dbReference type="OrthoDB" id="2427986at2"/>
<dbReference type="EMBL" id="AP019810">
    <property type="protein sequence ID" value="BBM16214.1"/>
    <property type="molecule type" value="Genomic_DNA"/>
</dbReference>
<organism evidence="4 5">
    <name type="scientific">Enterococcus mundtii</name>
    <dbReference type="NCBI Taxonomy" id="53346"/>
    <lineage>
        <taxon>Bacteria</taxon>
        <taxon>Bacillati</taxon>
        <taxon>Bacillota</taxon>
        <taxon>Bacilli</taxon>
        <taxon>Lactobacillales</taxon>
        <taxon>Enterococcaceae</taxon>
        <taxon>Enterococcus</taxon>
    </lineage>
</organism>
<dbReference type="AlphaFoldDB" id="A0A1V2UKW7"/>
<accession>A0A1V2UKW7</accession>
<dbReference type="Proteomes" id="UP000189299">
    <property type="component" value="Unassembled WGS sequence"/>
</dbReference>
<dbReference type="SUPFAM" id="SSF143120">
    <property type="entry name" value="YefM-like"/>
    <property type="match status" value="1"/>
</dbReference>
<comment type="function">
    <text evidence="2">Antitoxin component of a type II toxin-antitoxin (TA) system.</text>
</comment>
<comment type="similarity">
    <text evidence="1 2">Belongs to the phD/YefM antitoxin family.</text>
</comment>
<dbReference type="EMBL" id="MSTR01000003">
    <property type="protein sequence ID" value="ONN44092.1"/>
    <property type="molecule type" value="Genomic_DNA"/>
</dbReference>
<evidence type="ECO:0000313" key="3">
    <source>
        <dbReference type="EMBL" id="BBM16214.1"/>
    </source>
</evidence>
<evidence type="ECO:0000313" key="5">
    <source>
        <dbReference type="Proteomes" id="UP000189299"/>
    </source>
</evidence>
<protein>
    <recommendedName>
        <fullName evidence="2">Antitoxin</fullName>
    </recommendedName>
</protein>
<dbReference type="Pfam" id="PF02604">
    <property type="entry name" value="PhdYeFM_antitox"/>
    <property type="match status" value="1"/>
</dbReference>
<reference evidence="3 6" key="2">
    <citation type="submission" date="2019-07" db="EMBL/GenBank/DDBJ databases">
        <title>antibiotic susceptibility of plant-derived lactic acid bacteria.</title>
        <authorList>
            <person name="Sugiyama M."/>
            <person name="Noda M."/>
        </authorList>
    </citation>
    <scope>NUCLEOTIDE SEQUENCE [LARGE SCALE GENOMIC DNA]</scope>
    <source>
        <strain evidence="3 6">15-1A</strain>
    </source>
</reference>
<dbReference type="Proteomes" id="UP000509460">
    <property type="component" value="Chromosome"/>
</dbReference>
<gene>
    <name evidence="4" type="ORF">BTN92_04465</name>
    <name evidence="3" type="ORF">EM151A_3054</name>
</gene>